<dbReference type="InterPro" id="IPR036388">
    <property type="entry name" value="WH-like_DNA-bd_sf"/>
</dbReference>
<proteinExistence type="predicted"/>
<dbReference type="SUPFAM" id="SSF46785">
    <property type="entry name" value="Winged helix' DNA-binding domain"/>
    <property type="match status" value="1"/>
</dbReference>
<dbReference type="AlphaFoldDB" id="A0A840A0P6"/>
<keyword evidence="1" id="KW-0238">DNA-binding</keyword>
<sequence>MPSVDATRSRRVLVEALALFRSLNPTITVNEIATFLHACDNEGLTIQELADMARMTEPTASRSIRSFGPPGSEWARAPACGLVEAFLNPNDGRSRVLHLTAAGRAVREQLDEIIAR</sequence>
<dbReference type="EMBL" id="JACIDK010000004">
    <property type="protein sequence ID" value="MBB3892455.1"/>
    <property type="molecule type" value="Genomic_DNA"/>
</dbReference>
<dbReference type="Proteomes" id="UP000530564">
    <property type="component" value="Unassembled WGS sequence"/>
</dbReference>
<gene>
    <name evidence="1" type="ORF">GGQ61_003188</name>
</gene>
<protein>
    <submittedName>
        <fullName evidence="1">DNA-binding MarR family transcriptional regulator</fullName>
    </submittedName>
</protein>
<comment type="caution">
    <text evidence="1">The sequence shown here is derived from an EMBL/GenBank/DDBJ whole genome shotgun (WGS) entry which is preliminary data.</text>
</comment>
<evidence type="ECO:0000313" key="2">
    <source>
        <dbReference type="Proteomes" id="UP000530564"/>
    </source>
</evidence>
<keyword evidence="2" id="KW-1185">Reference proteome</keyword>
<dbReference type="RefSeq" id="WP_183774706.1">
    <property type="nucleotide sequence ID" value="NZ_JACIDK010000004.1"/>
</dbReference>
<organism evidence="1 2">
    <name type="scientific">Phenylobacterium haematophilum</name>
    <dbReference type="NCBI Taxonomy" id="98513"/>
    <lineage>
        <taxon>Bacteria</taxon>
        <taxon>Pseudomonadati</taxon>
        <taxon>Pseudomonadota</taxon>
        <taxon>Alphaproteobacteria</taxon>
        <taxon>Caulobacterales</taxon>
        <taxon>Caulobacteraceae</taxon>
        <taxon>Phenylobacterium</taxon>
    </lineage>
</organism>
<reference evidence="1 2" key="1">
    <citation type="submission" date="2020-08" db="EMBL/GenBank/DDBJ databases">
        <title>Genomic Encyclopedia of Type Strains, Phase IV (KMG-IV): sequencing the most valuable type-strain genomes for metagenomic binning, comparative biology and taxonomic classification.</title>
        <authorList>
            <person name="Goeker M."/>
        </authorList>
    </citation>
    <scope>NUCLEOTIDE SEQUENCE [LARGE SCALE GENOMIC DNA]</scope>
    <source>
        <strain evidence="1 2">DSM 21793</strain>
    </source>
</reference>
<evidence type="ECO:0000313" key="1">
    <source>
        <dbReference type="EMBL" id="MBB3892455.1"/>
    </source>
</evidence>
<name>A0A840A0P6_9CAUL</name>
<accession>A0A840A0P6</accession>
<dbReference type="Gene3D" id="1.10.10.10">
    <property type="entry name" value="Winged helix-like DNA-binding domain superfamily/Winged helix DNA-binding domain"/>
    <property type="match status" value="1"/>
</dbReference>
<dbReference type="GO" id="GO:0003677">
    <property type="term" value="F:DNA binding"/>
    <property type="evidence" value="ECO:0007669"/>
    <property type="project" value="UniProtKB-KW"/>
</dbReference>
<dbReference type="InterPro" id="IPR036390">
    <property type="entry name" value="WH_DNA-bd_sf"/>
</dbReference>